<feature type="coiled-coil region" evidence="1">
    <location>
        <begin position="337"/>
        <end position="364"/>
    </location>
</feature>
<organism evidence="3 4">
    <name type="scientific">Suhomyces tanzawaensis NRRL Y-17324</name>
    <dbReference type="NCBI Taxonomy" id="984487"/>
    <lineage>
        <taxon>Eukaryota</taxon>
        <taxon>Fungi</taxon>
        <taxon>Dikarya</taxon>
        <taxon>Ascomycota</taxon>
        <taxon>Saccharomycotina</taxon>
        <taxon>Pichiomycetes</taxon>
        <taxon>Debaryomycetaceae</taxon>
        <taxon>Suhomyces</taxon>
    </lineage>
</organism>
<evidence type="ECO:0000256" key="1">
    <source>
        <dbReference type="SAM" id="Coils"/>
    </source>
</evidence>
<protein>
    <recommendedName>
        <fullName evidence="5">Myb/SANT-like domain-containing protein</fullName>
    </recommendedName>
</protein>
<keyword evidence="1" id="KW-0175">Coiled coil</keyword>
<dbReference type="RefSeq" id="XP_020063701.1">
    <property type="nucleotide sequence ID" value="XM_020206835.1"/>
</dbReference>
<feature type="compositionally biased region" description="Polar residues" evidence="2">
    <location>
        <begin position="236"/>
        <end position="266"/>
    </location>
</feature>
<evidence type="ECO:0000313" key="4">
    <source>
        <dbReference type="Proteomes" id="UP000094285"/>
    </source>
</evidence>
<reference evidence="4" key="1">
    <citation type="submission" date="2016-05" db="EMBL/GenBank/DDBJ databases">
        <title>Comparative genomics of biotechnologically important yeasts.</title>
        <authorList>
            <consortium name="DOE Joint Genome Institute"/>
            <person name="Riley R."/>
            <person name="Haridas S."/>
            <person name="Wolfe K.H."/>
            <person name="Lopes M.R."/>
            <person name="Hittinger C.T."/>
            <person name="Goker M."/>
            <person name="Salamov A."/>
            <person name="Wisecaver J."/>
            <person name="Long T.M."/>
            <person name="Aerts A.L."/>
            <person name="Barry K."/>
            <person name="Choi C."/>
            <person name="Clum A."/>
            <person name="Coughlan A.Y."/>
            <person name="Deshpande S."/>
            <person name="Douglass A.P."/>
            <person name="Hanson S.J."/>
            <person name="Klenk H.-P."/>
            <person name="Labutti K."/>
            <person name="Lapidus A."/>
            <person name="Lindquist E."/>
            <person name="Lipzen A."/>
            <person name="Meier-Kolthoff J.P."/>
            <person name="Ohm R.A."/>
            <person name="Otillar R.P."/>
            <person name="Pangilinan J."/>
            <person name="Peng Y."/>
            <person name="Rokas A."/>
            <person name="Rosa C.A."/>
            <person name="Scheuner C."/>
            <person name="Sibirny A.A."/>
            <person name="Slot J.C."/>
            <person name="Stielow J.B."/>
            <person name="Sun H."/>
            <person name="Kurtzman C.P."/>
            <person name="Blackwell M."/>
            <person name="Grigoriev I.V."/>
            <person name="Jeffries T.W."/>
        </authorList>
    </citation>
    <scope>NUCLEOTIDE SEQUENCE [LARGE SCALE GENOMIC DNA]</scope>
    <source>
        <strain evidence="4">NRRL Y-17324</strain>
    </source>
</reference>
<dbReference type="STRING" id="984487.A0A1E4SGD6"/>
<accession>A0A1E4SGD6</accession>
<proteinExistence type="predicted"/>
<feature type="region of interest" description="Disordered" evidence="2">
    <location>
        <begin position="131"/>
        <end position="211"/>
    </location>
</feature>
<dbReference type="AlphaFoldDB" id="A0A1E4SGD6"/>
<dbReference type="Proteomes" id="UP000094285">
    <property type="component" value="Unassembled WGS sequence"/>
</dbReference>
<dbReference type="GeneID" id="30980972"/>
<dbReference type="OrthoDB" id="4012911at2759"/>
<feature type="compositionally biased region" description="Low complexity" evidence="2">
    <location>
        <begin position="199"/>
        <end position="211"/>
    </location>
</feature>
<sequence length="406" mass="46248">MTRLPETSKAKDDRQDGAKGSTSKRNTFQFTYDSDNGLLELIFQHKHELFTRGNTIKTWETVLSEFNLRFDSNIVQTRTINNRFKVLRKNLEKKLLNDQSLMMEIGLNENENLLLGLNEYLNAKKLSGTRLAPPQPHVQPSAYLDTTSDHSSTTIPDHSHLSPMAMPESKSQPHITSPMGFKLNKTSSRVLEKPPSNSPRPLSTPTSSTFLKPTSSYMFSHLEHPMEVHSIDDPSHSSFPAQMNHPTTANTANADSNPQLGYTPNSLVPAPPSGRLYYPVNQPPMQQPQTLQSYPVKHPSDVSYERDDTLDYEVDELSRKRKRTSPSLHTRSRADILDRILESQNRLNDNLEKINREFQQFKQDVDYKFLGLKELLAQHADRVDLKLDSFYRALLAHTGKSAEHNQ</sequence>
<feature type="region of interest" description="Disordered" evidence="2">
    <location>
        <begin position="1"/>
        <end position="26"/>
    </location>
</feature>
<dbReference type="EMBL" id="KV453913">
    <property type="protein sequence ID" value="ODV78579.1"/>
    <property type="molecule type" value="Genomic_DNA"/>
</dbReference>
<name>A0A1E4SGD6_9ASCO</name>
<evidence type="ECO:0000256" key="2">
    <source>
        <dbReference type="SAM" id="MobiDB-lite"/>
    </source>
</evidence>
<feature type="compositionally biased region" description="Basic and acidic residues" evidence="2">
    <location>
        <begin position="1"/>
        <end position="17"/>
    </location>
</feature>
<keyword evidence="4" id="KW-1185">Reference proteome</keyword>
<feature type="compositionally biased region" description="Polar residues" evidence="2">
    <location>
        <begin position="144"/>
        <end position="156"/>
    </location>
</feature>
<gene>
    <name evidence="3" type="ORF">CANTADRAFT_22556</name>
</gene>
<evidence type="ECO:0008006" key="5">
    <source>
        <dbReference type="Google" id="ProtNLM"/>
    </source>
</evidence>
<evidence type="ECO:0000313" key="3">
    <source>
        <dbReference type="EMBL" id="ODV78579.1"/>
    </source>
</evidence>
<feature type="region of interest" description="Disordered" evidence="2">
    <location>
        <begin position="228"/>
        <end position="295"/>
    </location>
</feature>